<dbReference type="PANTHER" id="PTHR20854:SF4">
    <property type="entry name" value="INOSITOL-1-MONOPHOSPHATASE-RELATED"/>
    <property type="match status" value="1"/>
</dbReference>
<dbReference type="PANTHER" id="PTHR20854">
    <property type="entry name" value="INOSITOL MONOPHOSPHATASE"/>
    <property type="match status" value="1"/>
</dbReference>
<sequence>MIDMDAVTGILRDAAREVILPRARSLAEGEVMEKSPGELVTVVDREAEEVITARLRELMDVPVVGEEAASADPSLLEAVRTEPVVWLVDPLDGTRNFVEGRREYGVMAALVRGGETVAAWIVQPEWDRSYVAERGSGAWRDGVRLRREAAPTDPGEMRGAVMSRFMAPEIRERAEAAFPRFAEIGGGTHCCAVDYPMLCEGSRDFLLFNRTLPWDHAPGALLLSELGGVARRPNGSAYRPDDDALGLLGAADETCWKTVHGLLLA</sequence>
<dbReference type="InterPro" id="IPR000760">
    <property type="entry name" value="Inositol_monophosphatase-like"/>
</dbReference>
<name>A0ABU2MCI7_9ACTN</name>
<organism evidence="1 2">
    <name type="scientific">Nocardiopsis lambiniae</name>
    <dbReference type="NCBI Taxonomy" id="3075539"/>
    <lineage>
        <taxon>Bacteria</taxon>
        <taxon>Bacillati</taxon>
        <taxon>Actinomycetota</taxon>
        <taxon>Actinomycetes</taxon>
        <taxon>Streptosporangiales</taxon>
        <taxon>Nocardiopsidaceae</taxon>
        <taxon>Nocardiopsis</taxon>
    </lineage>
</organism>
<evidence type="ECO:0000313" key="1">
    <source>
        <dbReference type="EMBL" id="MDT0330394.1"/>
    </source>
</evidence>
<dbReference type="Proteomes" id="UP001183390">
    <property type="component" value="Unassembled WGS sequence"/>
</dbReference>
<accession>A0ABU2MCI7</accession>
<keyword evidence="2" id="KW-1185">Reference proteome</keyword>
<protein>
    <submittedName>
        <fullName evidence="1">Inositol monophosphatase</fullName>
    </submittedName>
</protein>
<proteinExistence type="predicted"/>
<dbReference type="Gene3D" id="3.30.540.10">
    <property type="entry name" value="Fructose-1,6-Bisphosphatase, subunit A, domain 1"/>
    <property type="match status" value="1"/>
</dbReference>
<dbReference type="RefSeq" id="WP_311512958.1">
    <property type="nucleotide sequence ID" value="NZ_JAVREP010000012.1"/>
</dbReference>
<dbReference type="Gene3D" id="3.40.190.80">
    <property type="match status" value="1"/>
</dbReference>
<reference evidence="2" key="1">
    <citation type="submission" date="2023-07" db="EMBL/GenBank/DDBJ databases">
        <title>30 novel species of actinomycetes from the DSMZ collection.</title>
        <authorList>
            <person name="Nouioui I."/>
        </authorList>
    </citation>
    <scope>NUCLEOTIDE SEQUENCE [LARGE SCALE GENOMIC DNA]</scope>
    <source>
        <strain evidence="2">DSM 44743</strain>
    </source>
</reference>
<comment type="caution">
    <text evidence="1">The sequence shown here is derived from an EMBL/GenBank/DDBJ whole genome shotgun (WGS) entry which is preliminary data.</text>
</comment>
<dbReference type="Pfam" id="PF00459">
    <property type="entry name" value="Inositol_P"/>
    <property type="match status" value="1"/>
</dbReference>
<dbReference type="PRINTS" id="PR00377">
    <property type="entry name" value="IMPHPHTASES"/>
</dbReference>
<evidence type="ECO:0000313" key="2">
    <source>
        <dbReference type="Proteomes" id="UP001183390"/>
    </source>
</evidence>
<dbReference type="SUPFAM" id="SSF56655">
    <property type="entry name" value="Carbohydrate phosphatase"/>
    <property type="match status" value="1"/>
</dbReference>
<dbReference type="EMBL" id="JAVREP010000012">
    <property type="protein sequence ID" value="MDT0330394.1"/>
    <property type="molecule type" value="Genomic_DNA"/>
</dbReference>
<gene>
    <name evidence="1" type="ORF">RM479_18410</name>
</gene>